<feature type="region of interest" description="Disordered" evidence="3">
    <location>
        <begin position="623"/>
        <end position="652"/>
    </location>
</feature>
<dbReference type="GO" id="GO:0005886">
    <property type="term" value="C:plasma membrane"/>
    <property type="evidence" value="ECO:0007669"/>
    <property type="project" value="TreeGrafter"/>
</dbReference>
<protein>
    <submittedName>
        <fullName evidence="6">Ras guanine nucleotide exchange factor domain-containing protein</fullName>
    </submittedName>
</protein>
<evidence type="ECO:0000259" key="5">
    <source>
        <dbReference type="PROSITE" id="PS50212"/>
    </source>
</evidence>
<evidence type="ECO:0000313" key="6">
    <source>
        <dbReference type="EMBL" id="KAK4228337.1"/>
    </source>
</evidence>
<evidence type="ECO:0000256" key="1">
    <source>
        <dbReference type="ARBA" id="ARBA00022658"/>
    </source>
</evidence>
<sequence>MTAQAHQPIQPDRGGIPVNRRQHLASAPSFATPPPQDPYRLDRHPQPSTDELSPTPGLGLGGPPFFSAPFGSEGTFLLPPDDSPAEHNNRDSFSSILNDPFFVRVASTTATTPTVTDRNDERQPSWIPPRKDSLKNDLGPRPWLNHRRNKTMESINIAIIGAEGVGKSTFVSRSIGTSSAKNVTVIRYDLDGSQYHVTLVELDLEGIELDPRQPVQWPKQIGGHMLPRMDGALILYDVTDEETIRELEIIMAALANSSLPTVLAATKCDTRAEERQLDIATVASKFRAAGHYEIDSTASVRACLQAMLRIALATRRGEQDKPEGSMQRRRAASAANLDAPQELINGRPISQHSKHSRASSDLSLLRGVPPPSGNDGSYYRGPASRSPRADYQPAAHHSNTNLSEDAIVPHQTVSSLLRTPGIRLDGAESFLDVSESDGESYRYSEDVPILQRSDESFLDRPSRTPGLRFDELVDRLIAPKLNKADHNFADIFLCLYRKFAAPNQLLTAIHNRLDQMRDDRTVQYLLKVEAQARTVEAVAKWVSLYPGDFARPATRRSLEEFIRQLSTEPMFVAAANQMRLHLEQNVTEDDDTGWEKSDPLDDGDVFDRLGKRRSILAGSVSSLMLDDPSAPASQRRPSQSSEMSGPDTHTSRMYTRQQYHSFEDYEREASTLIPIPRIPMDKQCYQMFMNADADAIAEEITRMDWVMFSSIRIRDLVRHVSLSQEQKEKCRGLKNVNRMVSHFNHIAKWVANMVLIRDKAKHRAPCLEKFMVIAQKLRLLNNYNGLAAVLAGINGTAIHRLSQTRALVKDDVQKRFARLGLLMSTQKSHFAYRLAWENSPLPRIPFVPLHRRDLVSAEEGSKTFVGPNGDQINWKKFEVLGEVLLPLMKSQGQPYPNLHRHELNKGLILNCQLTTDEEDIYQRSVQVEPSTLGGGSESSTRKKFAWLAK</sequence>
<dbReference type="InterPro" id="IPR000651">
    <property type="entry name" value="Ras-like_Gua-exchang_fac_N"/>
</dbReference>
<dbReference type="Proteomes" id="UP001301958">
    <property type="component" value="Unassembled WGS sequence"/>
</dbReference>
<evidence type="ECO:0000256" key="3">
    <source>
        <dbReference type="SAM" id="MobiDB-lite"/>
    </source>
</evidence>
<dbReference type="InterPro" id="IPR023578">
    <property type="entry name" value="Ras_GEF_dom_sf"/>
</dbReference>
<dbReference type="SUPFAM" id="SSF48366">
    <property type="entry name" value="Ras GEF"/>
    <property type="match status" value="1"/>
</dbReference>
<dbReference type="AlphaFoldDB" id="A0AAN7BRZ5"/>
<evidence type="ECO:0000256" key="2">
    <source>
        <dbReference type="PROSITE-ProRule" id="PRU00168"/>
    </source>
</evidence>
<dbReference type="PROSITE" id="PS50009">
    <property type="entry name" value="RASGEF_CAT"/>
    <property type="match status" value="1"/>
</dbReference>
<organism evidence="6 7">
    <name type="scientific">Podospora fimiseda</name>
    <dbReference type="NCBI Taxonomy" id="252190"/>
    <lineage>
        <taxon>Eukaryota</taxon>
        <taxon>Fungi</taxon>
        <taxon>Dikarya</taxon>
        <taxon>Ascomycota</taxon>
        <taxon>Pezizomycotina</taxon>
        <taxon>Sordariomycetes</taxon>
        <taxon>Sordariomycetidae</taxon>
        <taxon>Sordariales</taxon>
        <taxon>Podosporaceae</taxon>
        <taxon>Podospora</taxon>
    </lineage>
</organism>
<evidence type="ECO:0000259" key="4">
    <source>
        <dbReference type="PROSITE" id="PS50009"/>
    </source>
</evidence>
<reference evidence="6" key="1">
    <citation type="journal article" date="2023" name="Mol. Phylogenet. Evol.">
        <title>Genome-scale phylogeny and comparative genomics of the fungal order Sordariales.</title>
        <authorList>
            <person name="Hensen N."/>
            <person name="Bonometti L."/>
            <person name="Westerberg I."/>
            <person name="Brannstrom I.O."/>
            <person name="Guillou S."/>
            <person name="Cros-Aarteil S."/>
            <person name="Calhoun S."/>
            <person name="Haridas S."/>
            <person name="Kuo A."/>
            <person name="Mondo S."/>
            <person name="Pangilinan J."/>
            <person name="Riley R."/>
            <person name="LaButti K."/>
            <person name="Andreopoulos B."/>
            <person name="Lipzen A."/>
            <person name="Chen C."/>
            <person name="Yan M."/>
            <person name="Daum C."/>
            <person name="Ng V."/>
            <person name="Clum A."/>
            <person name="Steindorff A."/>
            <person name="Ohm R.A."/>
            <person name="Martin F."/>
            <person name="Silar P."/>
            <person name="Natvig D.O."/>
            <person name="Lalanne C."/>
            <person name="Gautier V."/>
            <person name="Ament-Velasquez S.L."/>
            <person name="Kruys A."/>
            <person name="Hutchinson M.I."/>
            <person name="Powell A.J."/>
            <person name="Barry K."/>
            <person name="Miller A.N."/>
            <person name="Grigoriev I.V."/>
            <person name="Debuchy R."/>
            <person name="Gladieux P."/>
            <person name="Hiltunen Thoren M."/>
            <person name="Johannesson H."/>
        </authorList>
    </citation>
    <scope>NUCLEOTIDE SEQUENCE</scope>
    <source>
        <strain evidence="6">CBS 990.96</strain>
    </source>
</reference>
<dbReference type="Pfam" id="PF00617">
    <property type="entry name" value="RasGEF"/>
    <property type="match status" value="1"/>
</dbReference>
<evidence type="ECO:0000313" key="7">
    <source>
        <dbReference type="Proteomes" id="UP001301958"/>
    </source>
</evidence>
<comment type="caution">
    <text evidence="6">The sequence shown here is derived from an EMBL/GenBank/DDBJ whole genome shotgun (WGS) entry which is preliminary data.</text>
</comment>
<dbReference type="Pfam" id="PF00618">
    <property type="entry name" value="RasGEF_N"/>
    <property type="match status" value="1"/>
</dbReference>
<name>A0AAN7BRZ5_9PEZI</name>
<dbReference type="InterPro" id="IPR008937">
    <property type="entry name" value="Ras-like_GEF"/>
</dbReference>
<dbReference type="CDD" id="cd00882">
    <property type="entry name" value="Ras_like_GTPase"/>
    <property type="match status" value="1"/>
</dbReference>
<feature type="compositionally biased region" description="Low complexity" evidence="3">
    <location>
        <begin position="52"/>
        <end position="72"/>
    </location>
</feature>
<keyword evidence="1 2" id="KW-0344">Guanine-nucleotide releasing factor</keyword>
<feature type="compositionally biased region" description="Polar residues" evidence="3">
    <location>
        <begin position="631"/>
        <end position="652"/>
    </location>
</feature>
<accession>A0AAN7BRZ5</accession>
<proteinExistence type="predicted"/>
<dbReference type="PANTHER" id="PTHR23113">
    <property type="entry name" value="GUANINE NUCLEOTIDE EXCHANGE FACTOR"/>
    <property type="match status" value="1"/>
</dbReference>
<dbReference type="GO" id="GO:0007265">
    <property type="term" value="P:Ras protein signal transduction"/>
    <property type="evidence" value="ECO:0007669"/>
    <property type="project" value="TreeGrafter"/>
</dbReference>
<dbReference type="PROSITE" id="PS50212">
    <property type="entry name" value="RASGEF_NTER"/>
    <property type="match status" value="1"/>
</dbReference>
<dbReference type="PANTHER" id="PTHR23113:SF348">
    <property type="entry name" value="GUANYL-NUCLEOTIDE EXCHANGE FACTOR RASGEF, PUTATIVE (AFU_ORTHOLOGUE AFUA_1G04700)-RELATED"/>
    <property type="match status" value="1"/>
</dbReference>
<feature type="region of interest" description="Disordered" evidence="3">
    <location>
        <begin position="586"/>
        <end position="605"/>
    </location>
</feature>
<feature type="region of interest" description="Disordered" evidence="3">
    <location>
        <begin position="1"/>
        <end position="87"/>
    </location>
</feature>
<gene>
    <name evidence="6" type="ORF">QBC38DRAFT_159490</name>
</gene>
<feature type="region of interest" description="Disordered" evidence="3">
    <location>
        <begin position="315"/>
        <end position="405"/>
    </location>
</feature>
<feature type="domain" description="Ras-GEF" evidence="4">
    <location>
        <begin position="692"/>
        <end position="930"/>
    </location>
</feature>
<dbReference type="EMBL" id="MU865320">
    <property type="protein sequence ID" value="KAK4228337.1"/>
    <property type="molecule type" value="Genomic_DNA"/>
</dbReference>
<feature type="domain" description="N-terminal Ras-GEF" evidence="5">
    <location>
        <begin position="460"/>
        <end position="586"/>
    </location>
</feature>
<keyword evidence="7" id="KW-1185">Reference proteome</keyword>
<dbReference type="GO" id="GO:0005085">
    <property type="term" value="F:guanyl-nucleotide exchange factor activity"/>
    <property type="evidence" value="ECO:0007669"/>
    <property type="project" value="UniProtKB-KW"/>
</dbReference>
<dbReference type="SMART" id="SM00147">
    <property type="entry name" value="RasGEF"/>
    <property type="match status" value="1"/>
</dbReference>
<dbReference type="InterPro" id="IPR001895">
    <property type="entry name" value="RASGEF_cat_dom"/>
</dbReference>
<feature type="compositionally biased region" description="Basic and acidic residues" evidence="3">
    <location>
        <begin position="117"/>
        <end position="135"/>
    </location>
</feature>
<feature type="region of interest" description="Disordered" evidence="3">
    <location>
        <begin position="113"/>
        <end position="145"/>
    </location>
</feature>
<dbReference type="Gene3D" id="1.10.840.10">
    <property type="entry name" value="Ras guanine-nucleotide exchange factors catalytic domain"/>
    <property type="match status" value="1"/>
</dbReference>
<dbReference type="Gene3D" id="3.40.50.300">
    <property type="entry name" value="P-loop containing nucleotide triphosphate hydrolases"/>
    <property type="match status" value="1"/>
</dbReference>
<reference evidence="6" key="2">
    <citation type="submission" date="2023-05" db="EMBL/GenBank/DDBJ databases">
        <authorList>
            <consortium name="Lawrence Berkeley National Laboratory"/>
            <person name="Steindorff A."/>
            <person name="Hensen N."/>
            <person name="Bonometti L."/>
            <person name="Westerberg I."/>
            <person name="Brannstrom I.O."/>
            <person name="Guillou S."/>
            <person name="Cros-Aarteil S."/>
            <person name="Calhoun S."/>
            <person name="Haridas S."/>
            <person name="Kuo A."/>
            <person name="Mondo S."/>
            <person name="Pangilinan J."/>
            <person name="Riley R."/>
            <person name="Labutti K."/>
            <person name="Andreopoulos B."/>
            <person name="Lipzen A."/>
            <person name="Chen C."/>
            <person name="Yanf M."/>
            <person name="Daum C."/>
            <person name="Ng V."/>
            <person name="Clum A."/>
            <person name="Ohm R."/>
            <person name="Martin F."/>
            <person name="Silar P."/>
            <person name="Natvig D."/>
            <person name="Lalanne C."/>
            <person name="Gautier V."/>
            <person name="Ament-Velasquez S.L."/>
            <person name="Kruys A."/>
            <person name="Hutchinson M.I."/>
            <person name="Powell A.J."/>
            <person name="Barry K."/>
            <person name="Miller A.N."/>
            <person name="Grigoriev I.V."/>
            <person name="Debuchy R."/>
            <person name="Gladieux P."/>
            <person name="Thoren M.H."/>
            <person name="Johannesson H."/>
        </authorList>
    </citation>
    <scope>NUCLEOTIDE SEQUENCE</scope>
    <source>
        <strain evidence="6">CBS 990.96</strain>
    </source>
</reference>
<dbReference type="Gene3D" id="1.20.870.10">
    <property type="entry name" value="Son of sevenless (SoS) protein Chain: S domain 1"/>
    <property type="match status" value="1"/>
</dbReference>
<dbReference type="InterPro" id="IPR027417">
    <property type="entry name" value="P-loop_NTPase"/>
</dbReference>
<dbReference type="SUPFAM" id="SSF52540">
    <property type="entry name" value="P-loop containing nucleoside triphosphate hydrolases"/>
    <property type="match status" value="1"/>
</dbReference>
<dbReference type="InterPro" id="IPR036964">
    <property type="entry name" value="RASGEF_cat_dom_sf"/>
</dbReference>
<dbReference type="CDD" id="cd06224">
    <property type="entry name" value="REM"/>
    <property type="match status" value="1"/>
</dbReference>
<feature type="compositionally biased region" description="Basic and acidic residues" evidence="3">
    <location>
        <begin position="593"/>
        <end position="605"/>
    </location>
</feature>